<dbReference type="Pfam" id="PF02517">
    <property type="entry name" value="Rce1-like"/>
    <property type="match status" value="1"/>
</dbReference>
<proteinExistence type="predicted"/>
<dbReference type="GO" id="GO:0080120">
    <property type="term" value="P:CAAX-box protein maturation"/>
    <property type="evidence" value="ECO:0007669"/>
    <property type="project" value="UniProtKB-ARBA"/>
</dbReference>
<keyword evidence="1" id="KW-1133">Transmembrane helix</keyword>
<feature type="domain" description="CAAX prenyl protease 2/Lysostaphin resistance protein A-like" evidence="2">
    <location>
        <begin position="116"/>
        <end position="206"/>
    </location>
</feature>
<evidence type="ECO:0000313" key="4">
    <source>
        <dbReference type="Proteomes" id="UP000477739"/>
    </source>
</evidence>
<keyword evidence="3" id="KW-0645">Protease</keyword>
<keyword evidence="3" id="KW-0482">Metalloprotease</keyword>
<feature type="transmembrane region" description="Helical" evidence="1">
    <location>
        <begin position="194"/>
        <end position="213"/>
    </location>
</feature>
<dbReference type="PANTHER" id="PTHR36435">
    <property type="entry name" value="SLR1288 PROTEIN"/>
    <property type="match status" value="1"/>
</dbReference>
<gene>
    <name evidence="3" type="ORF">GJV78_09010</name>
</gene>
<dbReference type="PANTHER" id="PTHR36435:SF1">
    <property type="entry name" value="CAAX AMINO TERMINAL PROTEASE FAMILY PROTEIN"/>
    <property type="match status" value="1"/>
</dbReference>
<evidence type="ECO:0000259" key="2">
    <source>
        <dbReference type="Pfam" id="PF02517"/>
    </source>
</evidence>
<keyword evidence="4" id="KW-1185">Reference proteome</keyword>
<organism evidence="3 4">
    <name type="scientific">Intestinirhabdus alba</name>
    <dbReference type="NCBI Taxonomy" id="2899544"/>
    <lineage>
        <taxon>Bacteria</taxon>
        <taxon>Pseudomonadati</taxon>
        <taxon>Pseudomonadota</taxon>
        <taxon>Gammaproteobacteria</taxon>
        <taxon>Enterobacterales</taxon>
        <taxon>Enterobacteriaceae</taxon>
        <taxon>Intestinirhabdus</taxon>
    </lineage>
</organism>
<feature type="transmembrane region" description="Helical" evidence="1">
    <location>
        <begin position="37"/>
        <end position="60"/>
    </location>
</feature>
<keyword evidence="3" id="KW-0378">Hydrolase</keyword>
<evidence type="ECO:0000256" key="1">
    <source>
        <dbReference type="SAM" id="Phobius"/>
    </source>
</evidence>
<comment type="caution">
    <text evidence="3">The sequence shown here is derived from an EMBL/GenBank/DDBJ whole genome shotgun (WGS) entry which is preliminary data.</text>
</comment>
<feature type="transmembrane region" description="Helical" evidence="1">
    <location>
        <begin position="170"/>
        <end position="187"/>
    </location>
</feature>
<feature type="transmembrane region" description="Helical" evidence="1">
    <location>
        <begin position="112"/>
        <end position="133"/>
    </location>
</feature>
<dbReference type="Proteomes" id="UP000477739">
    <property type="component" value="Unassembled WGS sequence"/>
</dbReference>
<dbReference type="InterPro" id="IPR003675">
    <property type="entry name" value="Rce1/LyrA-like_dom"/>
</dbReference>
<accession>A0A6L6IJS1</accession>
<feature type="transmembrane region" description="Helical" evidence="1">
    <location>
        <begin position="80"/>
        <end position="97"/>
    </location>
</feature>
<dbReference type="EMBL" id="WMJZ01000010">
    <property type="protein sequence ID" value="MTH46385.1"/>
    <property type="molecule type" value="Genomic_DNA"/>
</dbReference>
<dbReference type="RefSeq" id="WP_155108023.1">
    <property type="nucleotide sequence ID" value="NZ_WMJZ01000010.1"/>
</dbReference>
<dbReference type="OrthoDB" id="158986at2"/>
<keyword evidence="1" id="KW-0812">Transmembrane</keyword>
<name>A0A6L6IJS1_9ENTR</name>
<reference evidence="3 4" key="1">
    <citation type="submission" date="2019-11" db="EMBL/GenBank/DDBJ databases">
        <title>Escherichia alba sp. nov. isolated from the gut of plastic-eating superworms Zophobas atratus.</title>
        <authorList>
            <person name="Yang Y."/>
        </authorList>
    </citation>
    <scope>NUCLEOTIDE SEQUENCE [LARGE SCALE GENOMIC DNA]</scope>
    <source>
        <strain evidence="4">BIT-B35</strain>
    </source>
</reference>
<keyword evidence="1" id="KW-0472">Membrane</keyword>
<dbReference type="GO" id="GO:0008237">
    <property type="term" value="F:metallopeptidase activity"/>
    <property type="evidence" value="ECO:0007669"/>
    <property type="project" value="UniProtKB-KW"/>
</dbReference>
<evidence type="ECO:0000313" key="3">
    <source>
        <dbReference type="EMBL" id="MTH46385.1"/>
    </source>
</evidence>
<protein>
    <submittedName>
        <fullName evidence="3">CPBP family intramembrane metalloprotease</fullName>
    </submittedName>
</protein>
<feature type="transmembrane region" description="Helical" evidence="1">
    <location>
        <begin position="145"/>
        <end position="164"/>
    </location>
</feature>
<dbReference type="GO" id="GO:0004175">
    <property type="term" value="F:endopeptidase activity"/>
    <property type="evidence" value="ECO:0007669"/>
    <property type="project" value="UniProtKB-ARBA"/>
</dbReference>
<dbReference type="AlphaFoldDB" id="A0A6L6IJS1"/>
<feature type="transmembrane region" description="Helical" evidence="1">
    <location>
        <begin position="12"/>
        <end position="31"/>
    </location>
</feature>
<sequence>MDSVSKRLTHSSFCVAVFVGWFCCLFLSGLLPGFATLYQLGLAMAFLHMGILLPYALFCWRSYSRRWAYLPLGRFSLRDLLLPALALFVLMLIHGHFARPETWMNELFRKSVGVNVLTILTLCLAAPIGEEIIFRGFVLNSSIGWGGGAKSVGIVTTSLLFAVVHMQYQSAITLVFLFVFSAILCVVRMHTRSLIAPIALHMLNNGWVVLALLSQ</sequence>
<dbReference type="InterPro" id="IPR052710">
    <property type="entry name" value="CAAX_protease"/>
</dbReference>